<evidence type="ECO:0000313" key="2">
    <source>
        <dbReference type="EMBL" id="VEH98895.1"/>
    </source>
</evidence>
<protein>
    <submittedName>
        <fullName evidence="2">Uncharacterized protein</fullName>
    </submittedName>
</protein>
<gene>
    <name evidence="2" type="ORF">NCTC13489_01233</name>
</gene>
<sequence>MDQRKFYEKKEYYIPIAIAVGIVVVGLLKTISG</sequence>
<evidence type="ECO:0000256" key="1">
    <source>
        <dbReference type="SAM" id="Phobius"/>
    </source>
</evidence>
<reference evidence="2 3" key="1">
    <citation type="submission" date="2018-12" db="EMBL/GenBank/DDBJ databases">
        <authorList>
            <consortium name="Pathogen Informatics"/>
        </authorList>
    </citation>
    <scope>NUCLEOTIDE SEQUENCE [LARGE SCALE GENOMIC DNA]</scope>
    <source>
        <strain evidence="2 3">NCTC13489</strain>
    </source>
</reference>
<dbReference type="AlphaFoldDB" id="A0A3S4UY04"/>
<accession>A0A3S4UY04</accession>
<keyword evidence="1" id="KW-0472">Membrane</keyword>
<dbReference type="KEGG" id="cant:NCTC13489_01233"/>
<keyword evidence="1" id="KW-1133">Transmembrane helix</keyword>
<name>A0A3S4UY04_9FLAO</name>
<keyword evidence="1" id="KW-0812">Transmembrane</keyword>
<dbReference type="EMBL" id="LR134441">
    <property type="protein sequence ID" value="VEH98895.1"/>
    <property type="molecule type" value="Genomic_DNA"/>
</dbReference>
<organism evidence="2 3">
    <name type="scientific">Kaistella antarctica</name>
    <dbReference type="NCBI Taxonomy" id="266748"/>
    <lineage>
        <taxon>Bacteria</taxon>
        <taxon>Pseudomonadati</taxon>
        <taxon>Bacteroidota</taxon>
        <taxon>Flavobacteriia</taxon>
        <taxon>Flavobacteriales</taxon>
        <taxon>Weeksellaceae</taxon>
        <taxon>Chryseobacterium group</taxon>
        <taxon>Kaistella</taxon>
    </lineage>
</organism>
<dbReference type="Proteomes" id="UP000270036">
    <property type="component" value="Chromosome"/>
</dbReference>
<proteinExistence type="predicted"/>
<feature type="transmembrane region" description="Helical" evidence="1">
    <location>
        <begin position="12"/>
        <end position="31"/>
    </location>
</feature>
<evidence type="ECO:0000313" key="3">
    <source>
        <dbReference type="Proteomes" id="UP000270036"/>
    </source>
</evidence>